<feature type="region of interest" description="Disordered" evidence="1">
    <location>
        <begin position="1"/>
        <end position="29"/>
    </location>
</feature>
<comment type="caution">
    <text evidence="2">The sequence shown here is derived from an EMBL/GenBank/DDBJ whole genome shotgun (WGS) entry which is preliminary data.</text>
</comment>
<gene>
    <name evidence="2" type="ORF">ACFOKC_04330</name>
</gene>
<dbReference type="Pfam" id="PF12840">
    <property type="entry name" value="HTH_20"/>
    <property type="match status" value="1"/>
</dbReference>
<dbReference type="RefSeq" id="WP_232571918.1">
    <property type="nucleotide sequence ID" value="NZ_CP089466.1"/>
</dbReference>
<dbReference type="Proteomes" id="UP001595660">
    <property type="component" value="Unassembled WGS sequence"/>
</dbReference>
<dbReference type="InterPro" id="IPR036390">
    <property type="entry name" value="WH_DNA-bd_sf"/>
</dbReference>
<dbReference type="CDD" id="cd00090">
    <property type="entry name" value="HTH_ARSR"/>
    <property type="match status" value="1"/>
</dbReference>
<reference evidence="2 3" key="1">
    <citation type="journal article" date="2019" name="Int. J. Syst. Evol. Microbiol.">
        <title>The Global Catalogue of Microorganisms (GCM) 10K type strain sequencing project: providing services to taxonomists for standard genome sequencing and annotation.</title>
        <authorList>
            <consortium name="The Broad Institute Genomics Platform"/>
            <consortium name="The Broad Institute Genome Sequencing Center for Infectious Disease"/>
            <person name="Wu L."/>
            <person name="Ma J."/>
        </authorList>
    </citation>
    <scope>NUCLEOTIDE SEQUENCE [LARGE SCALE GENOMIC DNA]</scope>
    <source>
        <strain evidence="2 3">CGMCC 1.12562</strain>
    </source>
</reference>
<dbReference type="InterPro" id="IPR011991">
    <property type="entry name" value="ArsR-like_HTH"/>
</dbReference>
<evidence type="ECO:0000313" key="2">
    <source>
        <dbReference type="EMBL" id="MFC3476945.1"/>
    </source>
</evidence>
<keyword evidence="3" id="KW-1185">Reference proteome</keyword>
<feature type="compositionally biased region" description="Polar residues" evidence="1">
    <location>
        <begin position="1"/>
        <end position="17"/>
    </location>
</feature>
<sequence length="132" mass="14181">MSQSQIAVAGRTQTSTDEPTHVTDTESIQSVLDALDDTDCRRILEATREDAMTAGEIADECDLASSTAYRKIDLLADADLLTEELRIRRSGKHVSEYTCAIEDVTLSVATDGGVELSVSHCDTGAESFPALD</sequence>
<name>A0ABD5NCL6_9EURY</name>
<dbReference type="Gene3D" id="1.10.10.10">
    <property type="entry name" value="Winged helix-like DNA-binding domain superfamily/Winged helix DNA-binding domain"/>
    <property type="match status" value="1"/>
</dbReference>
<dbReference type="SUPFAM" id="SSF46785">
    <property type="entry name" value="Winged helix' DNA-binding domain"/>
    <property type="match status" value="1"/>
</dbReference>
<protein>
    <submittedName>
        <fullName evidence="2">Helix-turn-helix domain-containing protein</fullName>
    </submittedName>
</protein>
<proteinExistence type="predicted"/>
<dbReference type="InterPro" id="IPR036388">
    <property type="entry name" value="WH-like_DNA-bd_sf"/>
</dbReference>
<dbReference type="GeneID" id="69117134"/>
<evidence type="ECO:0000313" key="3">
    <source>
        <dbReference type="Proteomes" id="UP001595660"/>
    </source>
</evidence>
<accession>A0ABD5NCL6</accession>
<organism evidence="2 3">
    <name type="scientific">Halobacterium litoreum</name>
    <dbReference type="NCBI Taxonomy" id="2039234"/>
    <lineage>
        <taxon>Archaea</taxon>
        <taxon>Methanobacteriati</taxon>
        <taxon>Methanobacteriota</taxon>
        <taxon>Stenosarchaea group</taxon>
        <taxon>Halobacteria</taxon>
        <taxon>Halobacteriales</taxon>
        <taxon>Halobacteriaceae</taxon>
        <taxon>Halobacterium</taxon>
    </lineage>
</organism>
<evidence type="ECO:0000256" key="1">
    <source>
        <dbReference type="SAM" id="MobiDB-lite"/>
    </source>
</evidence>
<dbReference type="EMBL" id="JBHRWN010000002">
    <property type="protein sequence ID" value="MFC3476945.1"/>
    <property type="molecule type" value="Genomic_DNA"/>
</dbReference>
<dbReference type="AlphaFoldDB" id="A0ABD5NCL6"/>